<comment type="catalytic activity">
    <reaction evidence="2">
        <text>agmatine + H2O = N-carbamoylputrescine + NH4(+)</text>
        <dbReference type="Rhea" id="RHEA:18037"/>
        <dbReference type="ChEBI" id="CHEBI:15377"/>
        <dbReference type="ChEBI" id="CHEBI:28938"/>
        <dbReference type="ChEBI" id="CHEBI:58145"/>
        <dbReference type="ChEBI" id="CHEBI:58318"/>
        <dbReference type="EC" id="3.5.3.12"/>
    </reaction>
</comment>
<evidence type="ECO:0000256" key="2">
    <source>
        <dbReference type="HAMAP-Rule" id="MF_01841"/>
    </source>
</evidence>
<dbReference type="GO" id="GO:0009446">
    <property type="term" value="P:putrescine biosynthetic process"/>
    <property type="evidence" value="ECO:0007669"/>
    <property type="project" value="InterPro"/>
</dbReference>
<evidence type="ECO:0000256" key="1">
    <source>
        <dbReference type="ARBA" id="ARBA00022801"/>
    </source>
</evidence>
<dbReference type="HAMAP" id="MF_01841">
    <property type="entry name" value="Agmatine_deimin"/>
    <property type="match status" value="1"/>
</dbReference>
<comment type="similarity">
    <text evidence="2">Belongs to the agmatine deiminase family.</text>
</comment>
<dbReference type="InterPro" id="IPR007466">
    <property type="entry name" value="Peptidyl-Arg-deiminase_porph"/>
</dbReference>
<dbReference type="EMBL" id="CP101717">
    <property type="protein sequence ID" value="WLD58551.1"/>
    <property type="molecule type" value="Genomic_DNA"/>
</dbReference>
<sequence>MTSRTLTTTPRADGFTMPAEWAPQQQTWMLWPERPDNWRLGAKPAQQTFVDVARAIARFQPVSIGVSAAQYENACLQFAADEGIRVLEISSNDAWMRDVGPTFVRNAAGELRGVDWVFNAWGGLHSGLYFPWDRDDQVARKVLQMEGKDRYRTDFILEGGSIHVDGEGTVLVTEACLLHPNRNPDLSRTDIEQRLCDYLNVEKVLWIAEGIYEDETNDHIDNVACFIRPGEIALAWTDDEQDPQYARSKAAYDHLINQTDAQGRALKVHKIPVPGPLFITAEEALGVDPVADGMARSAGQRLAGSYINFLFVNGGVIMPKFDDPMDEVAAQLLRELLPDHEIVQVPGREILLGGGNIHCITQQQPLASS</sequence>
<dbReference type="PANTHER" id="PTHR31377:SF0">
    <property type="entry name" value="AGMATINE DEIMINASE-RELATED"/>
    <property type="match status" value="1"/>
</dbReference>
<dbReference type="Pfam" id="PF04371">
    <property type="entry name" value="PAD_porph"/>
    <property type="match status" value="1"/>
</dbReference>
<name>A0AB38YGW3_9GAMM</name>
<dbReference type="NCBIfam" id="NF010070">
    <property type="entry name" value="PRK13551.1"/>
    <property type="match status" value="1"/>
</dbReference>
<dbReference type="Gene3D" id="3.75.10.10">
    <property type="entry name" value="L-arginine/glycine Amidinotransferase, Chain A"/>
    <property type="match status" value="1"/>
</dbReference>
<dbReference type="GO" id="GO:0047632">
    <property type="term" value="F:agmatine deiminase activity"/>
    <property type="evidence" value="ECO:0007669"/>
    <property type="project" value="UniProtKB-UniRule"/>
</dbReference>
<feature type="active site" description="Amidino-cysteine intermediate" evidence="2">
    <location>
        <position position="359"/>
    </location>
</feature>
<dbReference type="EC" id="3.5.3.12" evidence="2"/>
<proteinExistence type="inferred from homology"/>
<evidence type="ECO:0000313" key="3">
    <source>
        <dbReference type="EMBL" id="WLD58551.1"/>
    </source>
</evidence>
<organism evidence="3">
    <name type="scientific">Salinispirillum sp. LH 10-3-1</name>
    <dbReference type="NCBI Taxonomy" id="2952525"/>
    <lineage>
        <taxon>Bacteria</taxon>
        <taxon>Pseudomonadati</taxon>
        <taxon>Pseudomonadota</taxon>
        <taxon>Gammaproteobacteria</taxon>
        <taxon>Oceanospirillales</taxon>
        <taxon>Saccharospirillaceae</taxon>
        <taxon>Salinispirillum</taxon>
    </lineage>
</organism>
<protein>
    <recommendedName>
        <fullName evidence="2">Putative agmatine deiminase</fullName>
        <ecNumber evidence="2">3.5.3.12</ecNumber>
    </recommendedName>
    <alternativeName>
        <fullName evidence="2">Agmatine iminohydrolase</fullName>
    </alternativeName>
</protein>
<dbReference type="SUPFAM" id="SSF55909">
    <property type="entry name" value="Pentein"/>
    <property type="match status" value="1"/>
</dbReference>
<dbReference type="InterPro" id="IPR017754">
    <property type="entry name" value="Agmatine_deiminase"/>
</dbReference>
<dbReference type="RefSeq" id="WP_304995836.1">
    <property type="nucleotide sequence ID" value="NZ_CP101717.1"/>
</dbReference>
<dbReference type="PANTHER" id="PTHR31377">
    <property type="entry name" value="AGMATINE DEIMINASE-RELATED"/>
    <property type="match status" value="1"/>
</dbReference>
<gene>
    <name evidence="2 3" type="primary">aguA</name>
    <name evidence="3" type="ORF">NFC81_01845</name>
</gene>
<reference evidence="3" key="1">
    <citation type="submission" date="2022-07" db="EMBL/GenBank/DDBJ databases">
        <title>Complete genome sequence of Salinispirillum sp. LH10-3-1 capable of multiple carbohydrate inversion isolated from a soda lake.</title>
        <authorList>
            <person name="Liu J."/>
            <person name="Zhai Y."/>
            <person name="Zhang H."/>
            <person name="Yang H."/>
            <person name="Qu J."/>
            <person name="Li J."/>
        </authorList>
    </citation>
    <scope>NUCLEOTIDE SEQUENCE</scope>
    <source>
        <strain evidence="3">LH 10-3-1</strain>
    </source>
</reference>
<keyword evidence="1 2" id="KW-0378">Hydrolase</keyword>
<dbReference type="NCBIfam" id="TIGR03380">
    <property type="entry name" value="agmatine_aguA"/>
    <property type="match status" value="1"/>
</dbReference>
<accession>A0AB38YGW3</accession>
<dbReference type="AlphaFoldDB" id="A0AB38YGW3"/>
<dbReference type="GO" id="GO:0004668">
    <property type="term" value="F:protein-arginine deiminase activity"/>
    <property type="evidence" value="ECO:0007669"/>
    <property type="project" value="InterPro"/>
</dbReference>